<dbReference type="PANTHER" id="PTHR11236">
    <property type="entry name" value="AMINOBENZOATE/ANTHRANILATE SYNTHASE"/>
    <property type="match status" value="1"/>
</dbReference>
<evidence type="ECO:0000259" key="1">
    <source>
        <dbReference type="Pfam" id="PF00425"/>
    </source>
</evidence>
<organism evidence="2">
    <name type="scientific">freshwater metagenome</name>
    <dbReference type="NCBI Taxonomy" id="449393"/>
    <lineage>
        <taxon>unclassified sequences</taxon>
        <taxon>metagenomes</taxon>
        <taxon>ecological metagenomes</taxon>
    </lineage>
</organism>
<dbReference type="GO" id="GO:0046820">
    <property type="term" value="F:4-amino-4-deoxychorismate synthase activity"/>
    <property type="evidence" value="ECO:0007669"/>
    <property type="project" value="TreeGrafter"/>
</dbReference>
<protein>
    <submittedName>
        <fullName evidence="2">Unannotated protein</fullName>
    </submittedName>
</protein>
<proteinExistence type="predicted"/>
<dbReference type="InterPro" id="IPR015890">
    <property type="entry name" value="Chorismate_C"/>
</dbReference>
<dbReference type="Gene3D" id="3.60.120.10">
    <property type="entry name" value="Anthranilate synthase"/>
    <property type="match status" value="1"/>
</dbReference>
<dbReference type="PANTHER" id="PTHR11236:SF50">
    <property type="entry name" value="AMINODEOXYCHORISMATE SYNTHASE COMPONENT 1"/>
    <property type="match status" value="1"/>
</dbReference>
<sequence>MSSSSRFASGEALFWGDGLLAFGLEEVRHDVAALSEPGFWAVVATFEGEYTFVRFAEVAPSPTPSGAPAWAPGTLEWRSSMTQEAYLAGVEQIRSEIARGRVYQVNLCRVLSAEMTPELDLLPLAVHLSAGNPAPFARYLRIPGMEIVSASPERFLSRDGSAVLTTPIKGTATTANELLEKDNDENVMIVDLMRNDLGSICTTGSVTVPRLLALEKHPGLVHLVSDVRGELRDGISWAEILQSTMPPGSVSGAPKSTAVQIIRELEPTPRGPYCGAIGWVHGERGELAVGIRTFWSDGDRTQIKFGTGAGITWGSDPGGEWRETELKAARLIALASGNEVASLS</sequence>
<reference evidence="2" key="1">
    <citation type="submission" date="2020-05" db="EMBL/GenBank/DDBJ databases">
        <authorList>
            <person name="Chiriac C."/>
            <person name="Salcher M."/>
            <person name="Ghai R."/>
            <person name="Kavagutti S V."/>
        </authorList>
    </citation>
    <scope>NUCLEOTIDE SEQUENCE</scope>
</reference>
<dbReference type="SUPFAM" id="SSF56322">
    <property type="entry name" value="ADC synthase"/>
    <property type="match status" value="1"/>
</dbReference>
<dbReference type="GO" id="GO:0000162">
    <property type="term" value="P:L-tryptophan biosynthetic process"/>
    <property type="evidence" value="ECO:0007669"/>
    <property type="project" value="TreeGrafter"/>
</dbReference>
<dbReference type="InterPro" id="IPR005801">
    <property type="entry name" value="ADC_synthase"/>
</dbReference>
<gene>
    <name evidence="2" type="ORF">UFOPK3266_00952</name>
</gene>
<dbReference type="EMBL" id="CAFBAA010000022">
    <property type="protein sequence ID" value="CAB4843686.1"/>
    <property type="molecule type" value="Genomic_DNA"/>
</dbReference>
<dbReference type="Pfam" id="PF00425">
    <property type="entry name" value="Chorismate_bind"/>
    <property type="match status" value="1"/>
</dbReference>
<dbReference type="PRINTS" id="PR00095">
    <property type="entry name" value="ANTSNTHASEI"/>
</dbReference>
<accession>A0A6J7BDV6</accession>
<feature type="domain" description="Chorismate-utilising enzyme C-terminal" evidence="1">
    <location>
        <begin position="83"/>
        <end position="327"/>
    </location>
</feature>
<dbReference type="InterPro" id="IPR019999">
    <property type="entry name" value="Anth_synth_I-like"/>
</dbReference>
<evidence type="ECO:0000313" key="2">
    <source>
        <dbReference type="EMBL" id="CAB4843686.1"/>
    </source>
</evidence>
<name>A0A6J7BDV6_9ZZZZ</name>
<dbReference type="AlphaFoldDB" id="A0A6J7BDV6"/>